<accession>A0AAD6A381</accession>
<dbReference type="PANTHER" id="PTHR47165:SF4">
    <property type="entry name" value="OS03G0429900 PROTEIN"/>
    <property type="match status" value="1"/>
</dbReference>
<dbReference type="Proteomes" id="UP001210211">
    <property type="component" value="Unassembled WGS sequence"/>
</dbReference>
<sequence length="341" mass="38912">MEKLPSAERGLQPKSTSHASTWPPWLPPVTGVMVQQEKKIVPLSLLTNKLDRPRIVARVLKIWHACNPLTGITFNIDFTLIDVEGTVIQGTMAVDDSNIILQEMHEGNNYEFYLFRVIPAKKKYCVVSHDWQVKFNRAVIIRPVSDRYQEIPLRYFHFCQFEELGKQIVGEHVVVDAIGRINRFSTIREVVKDGVVVYVRTVEIANERNIIVPISLWGEHINELKEELTIKSHPTVVAFSSLRLRLFPGRGIWGLKTYTATRIYQDRTMPEIAQFEKMISVNLKPVTAGKIGEADSLHANNSDYVTLDHLLSLDPEQEKVISVCHSTYTSTIVNFINLSLH</sequence>
<dbReference type="EMBL" id="JAMRDG010000001">
    <property type="protein sequence ID" value="KAJ3708813.1"/>
    <property type="molecule type" value="Genomic_DNA"/>
</dbReference>
<reference evidence="2 3" key="1">
    <citation type="journal article" date="2022" name="Cell">
        <title>Repeat-based holocentromeres influence genome architecture and karyotype evolution.</title>
        <authorList>
            <person name="Hofstatter P.G."/>
            <person name="Thangavel G."/>
            <person name="Lux T."/>
            <person name="Neumann P."/>
            <person name="Vondrak T."/>
            <person name="Novak P."/>
            <person name="Zhang M."/>
            <person name="Costa L."/>
            <person name="Castellani M."/>
            <person name="Scott A."/>
            <person name="Toegelov H."/>
            <person name="Fuchs J."/>
            <person name="Mata-Sucre Y."/>
            <person name="Dias Y."/>
            <person name="Vanzela A.L.L."/>
            <person name="Huettel B."/>
            <person name="Almeida C.C.S."/>
            <person name="Simkova H."/>
            <person name="Souza G."/>
            <person name="Pedrosa-Harand A."/>
            <person name="Macas J."/>
            <person name="Mayer K.F.X."/>
            <person name="Houben A."/>
            <person name="Marques A."/>
        </authorList>
    </citation>
    <scope>NUCLEOTIDE SEQUENCE [LARGE SCALE GENOMIC DNA]</scope>
    <source>
        <strain evidence="2">RhyTen1mFocal</strain>
    </source>
</reference>
<name>A0AAD6A381_9POAL</name>
<evidence type="ECO:0000313" key="3">
    <source>
        <dbReference type="Proteomes" id="UP001210211"/>
    </source>
</evidence>
<dbReference type="CDD" id="cd04481">
    <property type="entry name" value="RPA1_DBD_B_like"/>
    <property type="match status" value="1"/>
</dbReference>
<dbReference type="InterPro" id="IPR012340">
    <property type="entry name" value="NA-bd_OB-fold"/>
</dbReference>
<proteinExistence type="predicted"/>
<protein>
    <submittedName>
        <fullName evidence="2">Uncharacterized protein</fullName>
    </submittedName>
</protein>
<dbReference type="Gene3D" id="2.40.50.140">
    <property type="entry name" value="Nucleic acid-binding proteins"/>
    <property type="match status" value="2"/>
</dbReference>
<keyword evidence="3" id="KW-1185">Reference proteome</keyword>
<gene>
    <name evidence="2" type="ORF">LUZ61_012518</name>
</gene>
<dbReference type="AlphaFoldDB" id="A0AAD6A381"/>
<feature type="region of interest" description="Disordered" evidence="1">
    <location>
        <begin position="1"/>
        <end position="22"/>
    </location>
</feature>
<organism evidence="2 3">
    <name type="scientific">Rhynchospora tenuis</name>
    <dbReference type="NCBI Taxonomy" id="198213"/>
    <lineage>
        <taxon>Eukaryota</taxon>
        <taxon>Viridiplantae</taxon>
        <taxon>Streptophyta</taxon>
        <taxon>Embryophyta</taxon>
        <taxon>Tracheophyta</taxon>
        <taxon>Spermatophyta</taxon>
        <taxon>Magnoliopsida</taxon>
        <taxon>Liliopsida</taxon>
        <taxon>Poales</taxon>
        <taxon>Cyperaceae</taxon>
        <taxon>Cyperoideae</taxon>
        <taxon>Rhynchosporeae</taxon>
        <taxon>Rhynchospora</taxon>
    </lineage>
</organism>
<evidence type="ECO:0000256" key="1">
    <source>
        <dbReference type="SAM" id="MobiDB-lite"/>
    </source>
</evidence>
<dbReference type="PANTHER" id="PTHR47165">
    <property type="entry name" value="OS03G0429900 PROTEIN"/>
    <property type="match status" value="1"/>
</dbReference>
<evidence type="ECO:0000313" key="2">
    <source>
        <dbReference type="EMBL" id="KAJ3708813.1"/>
    </source>
</evidence>
<comment type="caution">
    <text evidence="2">The sequence shown here is derived from an EMBL/GenBank/DDBJ whole genome shotgun (WGS) entry which is preliminary data.</text>
</comment>
<dbReference type="SUPFAM" id="SSF50249">
    <property type="entry name" value="Nucleic acid-binding proteins"/>
    <property type="match status" value="2"/>
</dbReference>